<dbReference type="PRINTS" id="PR00465">
    <property type="entry name" value="EP450IV"/>
</dbReference>
<keyword evidence="5 9" id="KW-0560">Oxidoreductase</keyword>
<keyword evidence="4 8" id="KW-0479">Metal-binding</keyword>
<proteinExistence type="inferred from homology"/>
<organism evidence="10 11">
    <name type="scientific">Nostoc linckia z8</name>
    <dbReference type="NCBI Taxonomy" id="1628746"/>
    <lineage>
        <taxon>Bacteria</taxon>
        <taxon>Bacillati</taxon>
        <taxon>Cyanobacteriota</taxon>
        <taxon>Cyanophyceae</taxon>
        <taxon>Nostocales</taxon>
        <taxon>Nostocaceae</taxon>
        <taxon>Nostoc</taxon>
    </lineage>
</organism>
<sequence>MGQLKPADEIPGSYGLPFLGETLEIFRDLELYLWRRFHQYGSVFKTRVLGHKRAYLIGPDANRLVLVEQAENMSSRIGWYFLEPTFGNNILLQDGEEHRLTRRLMYPAFHGKAIATYFDIIQNIVEEFLKDWGEQGTISLNSSFRKLTLRVASRLFLGSQNKTEVEQTSQWFTQLIDSSLAIFKWNVPFTLYGRGQSARSKLVAFLNQVIAQRIKEGNLEASKDVLGLLLAAVDEDGNKLSQAQVINEALLLLFAGHETTASLLSWVIFELGHRPEWRERLRQEQLAVVGNNPLTLSHLKQFPELMNVLKETERLYPPVYAYNRGVLKDIEYAGYRIPAGWFVTISPMLTHRLPELYADPHRFDPDRFAPPREEDKKHPFALIGFGGGSHSCLGMEFAQMEMKIVLSTLLRHYDWTVKPDYSEVTPYCKASKVKDTLEAYITAL</sequence>
<evidence type="ECO:0000256" key="9">
    <source>
        <dbReference type="RuleBase" id="RU000461"/>
    </source>
</evidence>
<dbReference type="GO" id="GO:0020037">
    <property type="term" value="F:heme binding"/>
    <property type="evidence" value="ECO:0007669"/>
    <property type="project" value="InterPro"/>
</dbReference>
<dbReference type="InterPro" id="IPR002403">
    <property type="entry name" value="Cyt_P450_E_grp-IV"/>
</dbReference>
<dbReference type="Proteomes" id="UP000222310">
    <property type="component" value="Unassembled WGS sequence"/>
</dbReference>
<dbReference type="InterPro" id="IPR017972">
    <property type="entry name" value="Cyt_P450_CS"/>
</dbReference>
<evidence type="ECO:0000256" key="2">
    <source>
        <dbReference type="ARBA" id="ARBA00010617"/>
    </source>
</evidence>
<comment type="cofactor">
    <cofactor evidence="1 8">
        <name>heme</name>
        <dbReference type="ChEBI" id="CHEBI:30413"/>
    </cofactor>
</comment>
<dbReference type="CDD" id="cd11044">
    <property type="entry name" value="CYP120A1_CYP26-like"/>
    <property type="match status" value="1"/>
</dbReference>
<dbReference type="GO" id="GO:0016705">
    <property type="term" value="F:oxidoreductase activity, acting on paired donors, with incorporation or reduction of molecular oxygen"/>
    <property type="evidence" value="ECO:0007669"/>
    <property type="project" value="InterPro"/>
</dbReference>
<dbReference type="Gene3D" id="1.10.630.10">
    <property type="entry name" value="Cytochrome P450"/>
    <property type="match status" value="1"/>
</dbReference>
<dbReference type="PROSITE" id="PS00086">
    <property type="entry name" value="CYTOCHROME_P450"/>
    <property type="match status" value="1"/>
</dbReference>
<comment type="similarity">
    <text evidence="2 9">Belongs to the cytochrome P450 family.</text>
</comment>
<keyword evidence="3 8" id="KW-0349">Heme</keyword>
<evidence type="ECO:0000256" key="4">
    <source>
        <dbReference type="ARBA" id="ARBA00022723"/>
    </source>
</evidence>
<dbReference type="GO" id="GO:0005506">
    <property type="term" value="F:iron ion binding"/>
    <property type="evidence" value="ECO:0007669"/>
    <property type="project" value="InterPro"/>
</dbReference>
<dbReference type="RefSeq" id="WP_099066887.1">
    <property type="nucleotide sequence ID" value="NZ_LAHD01000082.1"/>
</dbReference>
<dbReference type="EMBL" id="LAHD01000082">
    <property type="protein sequence ID" value="PHK00396.1"/>
    <property type="molecule type" value="Genomic_DNA"/>
</dbReference>
<gene>
    <name evidence="10" type="ORF">VF08_24390</name>
</gene>
<dbReference type="SUPFAM" id="SSF48264">
    <property type="entry name" value="Cytochrome P450"/>
    <property type="match status" value="1"/>
</dbReference>
<evidence type="ECO:0000313" key="11">
    <source>
        <dbReference type="Proteomes" id="UP000222310"/>
    </source>
</evidence>
<evidence type="ECO:0000256" key="8">
    <source>
        <dbReference type="PIRSR" id="PIRSR602403-1"/>
    </source>
</evidence>
<evidence type="ECO:0000256" key="3">
    <source>
        <dbReference type="ARBA" id="ARBA00022617"/>
    </source>
</evidence>
<reference evidence="10 11" key="1">
    <citation type="submission" date="2015-02" db="EMBL/GenBank/DDBJ databases">
        <title>Nostoc linckia genome annotation.</title>
        <authorList>
            <person name="Zhou Z."/>
        </authorList>
    </citation>
    <scope>NUCLEOTIDE SEQUENCE [LARGE SCALE GENOMIC DNA]</scope>
    <source>
        <strain evidence="11">z8</strain>
    </source>
</reference>
<dbReference type="PANTHER" id="PTHR24286:SF24">
    <property type="entry name" value="LANOSTEROL 14-ALPHA DEMETHYLASE"/>
    <property type="match status" value="1"/>
</dbReference>
<evidence type="ECO:0000256" key="6">
    <source>
        <dbReference type="ARBA" id="ARBA00023004"/>
    </source>
</evidence>
<evidence type="ECO:0000313" key="10">
    <source>
        <dbReference type="EMBL" id="PHK00396.1"/>
    </source>
</evidence>
<dbReference type="InterPro" id="IPR001128">
    <property type="entry name" value="Cyt_P450"/>
</dbReference>
<dbReference type="GeneID" id="57093511"/>
<name>A0A9Q5Z8Y0_NOSLI</name>
<keyword evidence="6 8" id="KW-0408">Iron</keyword>
<comment type="caution">
    <text evidence="10">The sequence shown here is derived from an EMBL/GenBank/DDBJ whole genome shotgun (WGS) entry which is preliminary data.</text>
</comment>
<evidence type="ECO:0000256" key="1">
    <source>
        <dbReference type="ARBA" id="ARBA00001971"/>
    </source>
</evidence>
<dbReference type="InterPro" id="IPR036396">
    <property type="entry name" value="Cyt_P450_sf"/>
</dbReference>
<keyword evidence="7 9" id="KW-0503">Monooxygenase</keyword>
<evidence type="ECO:0000256" key="7">
    <source>
        <dbReference type="ARBA" id="ARBA00023033"/>
    </source>
</evidence>
<feature type="binding site" description="axial binding residue" evidence="8">
    <location>
        <position position="392"/>
    </location>
    <ligand>
        <name>heme</name>
        <dbReference type="ChEBI" id="CHEBI:30413"/>
    </ligand>
    <ligandPart>
        <name>Fe</name>
        <dbReference type="ChEBI" id="CHEBI:18248"/>
    </ligandPart>
</feature>
<dbReference type="GO" id="GO:0016125">
    <property type="term" value="P:sterol metabolic process"/>
    <property type="evidence" value="ECO:0007669"/>
    <property type="project" value="TreeGrafter"/>
</dbReference>
<dbReference type="PRINTS" id="PR00385">
    <property type="entry name" value="P450"/>
</dbReference>
<dbReference type="GO" id="GO:0004497">
    <property type="term" value="F:monooxygenase activity"/>
    <property type="evidence" value="ECO:0007669"/>
    <property type="project" value="UniProtKB-KW"/>
</dbReference>
<accession>A0A9Q5Z8Y0</accession>
<dbReference type="PANTHER" id="PTHR24286">
    <property type="entry name" value="CYTOCHROME P450 26"/>
    <property type="match status" value="1"/>
</dbReference>
<protein>
    <submittedName>
        <fullName evidence="10">Cytochrome P450</fullName>
    </submittedName>
</protein>
<dbReference type="AlphaFoldDB" id="A0A9Q5Z8Y0"/>
<evidence type="ECO:0000256" key="5">
    <source>
        <dbReference type="ARBA" id="ARBA00023002"/>
    </source>
</evidence>
<dbReference type="Pfam" id="PF00067">
    <property type="entry name" value="p450"/>
    <property type="match status" value="1"/>
</dbReference>